<dbReference type="GO" id="GO:0003677">
    <property type="term" value="F:DNA binding"/>
    <property type="evidence" value="ECO:0007669"/>
    <property type="project" value="UniProtKB-KW"/>
</dbReference>
<dbReference type="SUPFAM" id="SSF46689">
    <property type="entry name" value="Homeodomain-like"/>
    <property type="match status" value="3"/>
</dbReference>
<name>A0AA39IDJ0_9BILA</name>
<sequence length="438" mass="49255">MDLSATSTLHLAPQTPPALIPTPPLYASPYDNLILHRPTPVKPLYIDVGSCDDKPLDLSISHQIRHQTVIQSPGTVAQTMAAVSPPSSTEQPCLPTCNLNSNWIAMKFGAASGANRMSYPREFKLMVIDYYNANGKNKYRTCKEFQITKSMLNGWLQKIEKIRESRPGSLKSGRSGRRPQFPDIEKQLYEKYVETVSSGKKVGNRWIRETAKNLAKQQCSEAELAGMCQFSERWLSNFKKRYHINLNHDWFSGGSGSTGSSSSASGADETDSGEFLSEPEDDEHEEHEGMINVKEILNKPGQLPIEAFYERCPWLYKRGTLQNASSEPGKRGRKVQFPEVEKMLYERVVEKQLKGERISNRWMQEKARLLATSLEAKSPRCQFSEHWLHNFKKRYGIVLKAPSASSPSPTSSSGSSSSAPLDQCQWFLQQMTSPNLAN</sequence>
<dbReference type="PANTHER" id="PTHR19303">
    <property type="entry name" value="TRANSPOSON"/>
    <property type="match status" value="1"/>
</dbReference>
<dbReference type="PROSITE" id="PS51253">
    <property type="entry name" value="HTH_CENPB"/>
    <property type="match status" value="2"/>
</dbReference>
<dbReference type="Pfam" id="PF03221">
    <property type="entry name" value="HTH_Tnp_Tc5"/>
    <property type="match status" value="2"/>
</dbReference>
<evidence type="ECO:0000313" key="5">
    <source>
        <dbReference type="EMBL" id="KAK0422378.1"/>
    </source>
</evidence>
<dbReference type="InterPro" id="IPR009057">
    <property type="entry name" value="Homeodomain-like_sf"/>
</dbReference>
<dbReference type="AlphaFoldDB" id="A0AA39IDJ0"/>
<feature type="region of interest" description="Disordered" evidence="3">
    <location>
        <begin position="253"/>
        <end position="287"/>
    </location>
</feature>
<feature type="domain" description="HTH CENPB-type" evidence="4">
    <location>
        <begin position="172"/>
        <end position="248"/>
    </location>
</feature>
<dbReference type="SMART" id="SM00674">
    <property type="entry name" value="CENPB"/>
    <property type="match status" value="2"/>
</dbReference>
<keyword evidence="6" id="KW-1185">Reference proteome</keyword>
<dbReference type="EMBL" id="JAUCMV010000001">
    <property type="protein sequence ID" value="KAK0422378.1"/>
    <property type="molecule type" value="Genomic_DNA"/>
</dbReference>
<comment type="subcellular location">
    <subcellularLocation>
        <location evidence="1">Nucleus</location>
    </subcellularLocation>
</comment>
<dbReference type="GO" id="GO:0005634">
    <property type="term" value="C:nucleus"/>
    <property type="evidence" value="ECO:0007669"/>
    <property type="project" value="UniProtKB-SubCell"/>
</dbReference>
<gene>
    <name evidence="5" type="ORF">QR680_007533</name>
</gene>
<evidence type="ECO:0000313" key="6">
    <source>
        <dbReference type="Proteomes" id="UP001175271"/>
    </source>
</evidence>
<organism evidence="5 6">
    <name type="scientific">Steinernema hermaphroditum</name>
    <dbReference type="NCBI Taxonomy" id="289476"/>
    <lineage>
        <taxon>Eukaryota</taxon>
        <taxon>Metazoa</taxon>
        <taxon>Ecdysozoa</taxon>
        <taxon>Nematoda</taxon>
        <taxon>Chromadorea</taxon>
        <taxon>Rhabditida</taxon>
        <taxon>Tylenchina</taxon>
        <taxon>Panagrolaimomorpha</taxon>
        <taxon>Strongyloidoidea</taxon>
        <taxon>Steinernematidae</taxon>
        <taxon>Steinernema</taxon>
    </lineage>
</organism>
<evidence type="ECO:0000256" key="1">
    <source>
        <dbReference type="ARBA" id="ARBA00004123"/>
    </source>
</evidence>
<evidence type="ECO:0000256" key="3">
    <source>
        <dbReference type="SAM" id="MobiDB-lite"/>
    </source>
</evidence>
<feature type="domain" description="HTH CENPB-type" evidence="4">
    <location>
        <begin position="328"/>
        <end position="401"/>
    </location>
</feature>
<dbReference type="Proteomes" id="UP001175271">
    <property type="component" value="Unassembled WGS sequence"/>
</dbReference>
<comment type="caution">
    <text evidence="5">The sequence shown here is derived from an EMBL/GenBank/DDBJ whole genome shotgun (WGS) entry which is preliminary data.</text>
</comment>
<feature type="compositionally biased region" description="Low complexity" evidence="3">
    <location>
        <begin position="258"/>
        <end position="267"/>
    </location>
</feature>
<reference evidence="5" key="1">
    <citation type="submission" date="2023-06" db="EMBL/GenBank/DDBJ databases">
        <title>Genomic analysis of the entomopathogenic nematode Steinernema hermaphroditum.</title>
        <authorList>
            <person name="Schwarz E.M."/>
            <person name="Heppert J.K."/>
            <person name="Baniya A."/>
            <person name="Schwartz H.T."/>
            <person name="Tan C.-H."/>
            <person name="Antoshechkin I."/>
            <person name="Sternberg P.W."/>
            <person name="Goodrich-Blair H."/>
            <person name="Dillman A.R."/>
        </authorList>
    </citation>
    <scope>NUCLEOTIDE SEQUENCE</scope>
    <source>
        <strain evidence="5">PS9179</strain>
        <tissue evidence="5">Whole animal</tissue>
    </source>
</reference>
<evidence type="ECO:0000259" key="4">
    <source>
        <dbReference type="PROSITE" id="PS51253"/>
    </source>
</evidence>
<protein>
    <recommendedName>
        <fullName evidence="4">HTH CENPB-type domain-containing protein</fullName>
    </recommendedName>
</protein>
<feature type="compositionally biased region" description="Acidic residues" evidence="3">
    <location>
        <begin position="268"/>
        <end position="285"/>
    </location>
</feature>
<dbReference type="Gene3D" id="1.10.10.60">
    <property type="entry name" value="Homeodomain-like"/>
    <property type="match status" value="3"/>
</dbReference>
<dbReference type="PANTHER" id="PTHR19303:SF73">
    <property type="entry name" value="PROTEIN PDC2"/>
    <property type="match status" value="1"/>
</dbReference>
<evidence type="ECO:0000256" key="2">
    <source>
        <dbReference type="ARBA" id="ARBA00023125"/>
    </source>
</evidence>
<accession>A0AA39IDJ0</accession>
<proteinExistence type="predicted"/>
<dbReference type="InterPro" id="IPR050863">
    <property type="entry name" value="CenT-Element_Derived"/>
</dbReference>
<keyword evidence="2" id="KW-0238">DNA-binding</keyword>
<dbReference type="InterPro" id="IPR006600">
    <property type="entry name" value="HTH_CenpB_DNA-bd_dom"/>
</dbReference>